<protein>
    <recommendedName>
        <fullName evidence="9">ABC transmembrane type-1 domain-containing protein</fullName>
    </recommendedName>
</protein>
<dbReference type="Gene3D" id="1.10.3720.10">
    <property type="entry name" value="MetI-like"/>
    <property type="match status" value="1"/>
</dbReference>
<sequence length="272" mass="29611">GLGAFGSFTLEKYTQAYTDPDFAGIILNTIIFTIGSAFVATVLAVFLAYLNTRTNIPFKFLFRILSIIPMMIPHILFSVSWVLLLNPSNGILNLLLREILSLEGAPFNIYTLQGMILVEGLLDLPIAYLILAPAMGAFDVSFEESSKVCGASDLRTLTRVTLPILRPAILASFILVIVRSLASFAVPSIIGMPGRIYVLATHIYRIIATGFAADYGMAAAVGMSALAASITLIYLYRYLTSQSEKYVTISSRGYRPSVVDLKNAKYPLFGIG</sequence>
<dbReference type="AlphaFoldDB" id="X0UTQ2"/>
<evidence type="ECO:0000256" key="7">
    <source>
        <dbReference type="ARBA" id="ARBA00023136"/>
    </source>
</evidence>
<comment type="caution">
    <text evidence="10">The sequence shown here is derived from an EMBL/GenBank/DDBJ whole genome shotgun (WGS) entry which is preliminary data.</text>
</comment>
<keyword evidence="6 8" id="KW-1133">Transmembrane helix</keyword>
<dbReference type="CDD" id="cd06261">
    <property type="entry name" value="TM_PBP2"/>
    <property type="match status" value="1"/>
</dbReference>
<feature type="transmembrane region" description="Helical" evidence="8">
    <location>
        <begin position="164"/>
        <end position="182"/>
    </location>
</feature>
<evidence type="ECO:0000313" key="10">
    <source>
        <dbReference type="EMBL" id="GAG03673.1"/>
    </source>
</evidence>
<dbReference type="PANTHER" id="PTHR42929:SF6">
    <property type="entry name" value="IRON(III)-TRANSPORT SYSTEM PERMEASE PROTEIN SFUB"/>
    <property type="match status" value="1"/>
</dbReference>
<dbReference type="InterPro" id="IPR035906">
    <property type="entry name" value="MetI-like_sf"/>
</dbReference>
<dbReference type="GO" id="GO:0005886">
    <property type="term" value="C:plasma membrane"/>
    <property type="evidence" value="ECO:0007669"/>
    <property type="project" value="UniProtKB-SubCell"/>
</dbReference>
<dbReference type="EMBL" id="BARS01021443">
    <property type="protein sequence ID" value="GAG03673.1"/>
    <property type="molecule type" value="Genomic_DNA"/>
</dbReference>
<evidence type="ECO:0000256" key="3">
    <source>
        <dbReference type="ARBA" id="ARBA00022448"/>
    </source>
</evidence>
<dbReference type="InterPro" id="IPR000515">
    <property type="entry name" value="MetI-like"/>
</dbReference>
<feature type="transmembrane region" description="Helical" evidence="8">
    <location>
        <begin position="60"/>
        <end position="84"/>
    </location>
</feature>
<feature type="transmembrane region" description="Helical" evidence="8">
    <location>
        <begin position="22"/>
        <end position="48"/>
    </location>
</feature>
<organism evidence="10">
    <name type="scientific">marine sediment metagenome</name>
    <dbReference type="NCBI Taxonomy" id="412755"/>
    <lineage>
        <taxon>unclassified sequences</taxon>
        <taxon>metagenomes</taxon>
        <taxon>ecological metagenomes</taxon>
    </lineage>
</organism>
<reference evidence="10" key="1">
    <citation type="journal article" date="2014" name="Front. Microbiol.">
        <title>High frequency of phylogenetically diverse reductive dehalogenase-homologous genes in deep subseafloor sedimentary metagenomes.</title>
        <authorList>
            <person name="Kawai M."/>
            <person name="Futagami T."/>
            <person name="Toyoda A."/>
            <person name="Takaki Y."/>
            <person name="Nishi S."/>
            <person name="Hori S."/>
            <person name="Arai W."/>
            <person name="Tsubouchi T."/>
            <person name="Morono Y."/>
            <person name="Uchiyama I."/>
            <person name="Ito T."/>
            <person name="Fujiyama A."/>
            <person name="Inagaki F."/>
            <person name="Takami H."/>
        </authorList>
    </citation>
    <scope>NUCLEOTIDE SEQUENCE</scope>
    <source>
        <strain evidence="10">Expedition CK06-06</strain>
    </source>
</reference>
<comment type="subcellular location">
    <subcellularLocation>
        <location evidence="1">Cell membrane</location>
        <topology evidence="1">Multi-pass membrane protein</topology>
    </subcellularLocation>
</comment>
<dbReference type="GO" id="GO:0055085">
    <property type="term" value="P:transmembrane transport"/>
    <property type="evidence" value="ECO:0007669"/>
    <property type="project" value="InterPro"/>
</dbReference>
<dbReference type="SUPFAM" id="SSF161098">
    <property type="entry name" value="MetI-like"/>
    <property type="match status" value="1"/>
</dbReference>
<accession>X0UTQ2</accession>
<feature type="non-terminal residue" evidence="10">
    <location>
        <position position="272"/>
    </location>
</feature>
<evidence type="ECO:0000256" key="8">
    <source>
        <dbReference type="SAM" id="Phobius"/>
    </source>
</evidence>
<comment type="similarity">
    <text evidence="2">Belongs to the binding-protein-dependent transport system permease family. CysTW subfamily.</text>
</comment>
<evidence type="ECO:0000256" key="6">
    <source>
        <dbReference type="ARBA" id="ARBA00022989"/>
    </source>
</evidence>
<feature type="transmembrane region" description="Helical" evidence="8">
    <location>
        <begin position="218"/>
        <end position="236"/>
    </location>
</feature>
<proteinExistence type="inferred from homology"/>
<evidence type="ECO:0000259" key="9">
    <source>
        <dbReference type="PROSITE" id="PS50928"/>
    </source>
</evidence>
<evidence type="ECO:0000256" key="4">
    <source>
        <dbReference type="ARBA" id="ARBA00022475"/>
    </source>
</evidence>
<evidence type="ECO:0000256" key="2">
    <source>
        <dbReference type="ARBA" id="ARBA00007069"/>
    </source>
</evidence>
<evidence type="ECO:0000256" key="1">
    <source>
        <dbReference type="ARBA" id="ARBA00004651"/>
    </source>
</evidence>
<keyword evidence="4" id="KW-1003">Cell membrane</keyword>
<feature type="non-terminal residue" evidence="10">
    <location>
        <position position="1"/>
    </location>
</feature>
<name>X0UTQ2_9ZZZZ</name>
<dbReference type="PANTHER" id="PTHR42929">
    <property type="entry name" value="INNER MEMBRANE ABC TRANSPORTER PERMEASE PROTEIN YDCU-RELATED-RELATED"/>
    <property type="match status" value="1"/>
</dbReference>
<dbReference type="PROSITE" id="PS50928">
    <property type="entry name" value="ABC_TM1"/>
    <property type="match status" value="1"/>
</dbReference>
<gene>
    <name evidence="10" type="ORF">S01H1_34439</name>
</gene>
<keyword evidence="7 8" id="KW-0472">Membrane</keyword>
<evidence type="ECO:0000256" key="5">
    <source>
        <dbReference type="ARBA" id="ARBA00022692"/>
    </source>
</evidence>
<keyword evidence="5 8" id="KW-0812">Transmembrane</keyword>
<feature type="domain" description="ABC transmembrane type-1" evidence="9">
    <location>
        <begin position="26"/>
        <end position="236"/>
    </location>
</feature>
<dbReference type="Pfam" id="PF00528">
    <property type="entry name" value="BPD_transp_1"/>
    <property type="match status" value="1"/>
</dbReference>
<keyword evidence="3" id="KW-0813">Transport</keyword>